<keyword evidence="5" id="KW-0411">Iron-sulfur</keyword>
<dbReference type="PANTHER" id="PTHR43183">
    <property type="entry name" value="HYPOTHETICAL DIHYDROXYACID DEHYDRATASE (EUROFUNG)-RELATED"/>
    <property type="match status" value="1"/>
</dbReference>
<evidence type="ECO:0000256" key="3">
    <source>
        <dbReference type="ARBA" id="ARBA00022723"/>
    </source>
</evidence>
<dbReference type="InterPro" id="IPR056740">
    <property type="entry name" value="ILV_EDD_C"/>
</dbReference>
<proteinExistence type="inferred from homology"/>
<dbReference type="SUPFAM" id="SSF143975">
    <property type="entry name" value="IlvD/EDD N-terminal domain-like"/>
    <property type="match status" value="1"/>
</dbReference>
<evidence type="ECO:0000256" key="4">
    <source>
        <dbReference type="ARBA" id="ARBA00023004"/>
    </source>
</evidence>
<dbReference type="GO" id="GO:0046872">
    <property type="term" value="F:metal ion binding"/>
    <property type="evidence" value="ECO:0007669"/>
    <property type="project" value="UniProtKB-KW"/>
</dbReference>
<dbReference type="SUPFAM" id="SSF52016">
    <property type="entry name" value="LeuD/IlvD-like"/>
    <property type="match status" value="1"/>
</dbReference>
<gene>
    <name evidence="10" type="ORF">D4765_00885</name>
</gene>
<dbReference type="AlphaFoldDB" id="A0A4T2C9S6"/>
<feature type="domain" description="Dihydroxy-acid/6-phosphogluconate dehydratase N-terminal" evidence="8">
    <location>
        <begin position="37"/>
        <end position="346"/>
    </location>
</feature>
<evidence type="ECO:0000256" key="6">
    <source>
        <dbReference type="ARBA" id="ARBA00023239"/>
    </source>
</evidence>
<dbReference type="OrthoDB" id="9807077at2"/>
<keyword evidence="3" id="KW-0479">Metal-binding</keyword>
<evidence type="ECO:0000256" key="5">
    <source>
        <dbReference type="ARBA" id="ARBA00023014"/>
    </source>
</evidence>
<dbReference type="NCBIfam" id="NF004784">
    <property type="entry name" value="PRK06131.1"/>
    <property type="match status" value="1"/>
</dbReference>
<keyword evidence="7" id="KW-0028">Amino-acid biosynthesis</keyword>
<keyword evidence="6 10" id="KW-0456">Lyase</keyword>
<reference evidence="10 11" key="1">
    <citation type="journal article" date="2019" name="Microorganisms">
        <title>Systematic Affiliation and Genome Analysis of Subtercola vilae DB165(T) with Particular Emphasis on Cold Adaptation of an Isolate from a High-Altitude Cold Volcano Lake.</title>
        <authorList>
            <person name="Villalobos A.S."/>
            <person name="Wiese J."/>
            <person name="Imhoff J.F."/>
            <person name="Dorador C."/>
            <person name="Keller A."/>
            <person name="Hentschel U."/>
        </authorList>
    </citation>
    <scope>NUCLEOTIDE SEQUENCE [LARGE SCALE GENOMIC DNA]</scope>
    <source>
        <strain evidence="10 11">DB165</strain>
    </source>
</reference>
<dbReference type="Pfam" id="PF00920">
    <property type="entry name" value="ILVD_EDD_N"/>
    <property type="match status" value="1"/>
</dbReference>
<dbReference type="GO" id="GO:0004160">
    <property type="term" value="F:dihydroxy-acid dehydratase activity"/>
    <property type="evidence" value="ECO:0007669"/>
    <property type="project" value="UniProtKB-EC"/>
</dbReference>
<dbReference type="Gene3D" id="3.50.30.80">
    <property type="entry name" value="IlvD/EDD C-terminal domain-like"/>
    <property type="match status" value="1"/>
</dbReference>
<dbReference type="Pfam" id="PF24877">
    <property type="entry name" value="ILV_EDD_C"/>
    <property type="match status" value="1"/>
</dbReference>
<evidence type="ECO:0000256" key="7">
    <source>
        <dbReference type="ARBA" id="ARBA00023304"/>
    </source>
</evidence>
<keyword evidence="2" id="KW-0001">2Fe-2S</keyword>
<dbReference type="InterPro" id="IPR020558">
    <property type="entry name" value="DiOHA_6PGluconate_deHydtase_CS"/>
</dbReference>
<dbReference type="GO" id="GO:0051537">
    <property type="term" value="F:2 iron, 2 sulfur cluster binding"/>
    <property type="evidence" value="ECO:0007669"/>
    <property type="project" value="UniProtKB-KW"/>
</dbReference>
<dbReference type="EC" id="4.2.1.9" evidence="10"/>
<dbReference type="InterPro" id="IPR042096">
    <property type="entry name" value="Dihydro-acid_dehy_C"/>
</dbReference>
<evidence type="ECO:0000313" key="11">
    <source>
        <dbReference type="Proteomes" id="UP000306192"/>
    </source>
</evidence>
<dbReference type="PANTHER" id="PTHR43183:SF1">
    <property type="entry name" value="HYPOTHETICAL DIHYDROXY-ACID DEHYDRATASE (EUROFUNG)-RELATED"/>
    <property type="match status" value="1"/>
</dbReference>
<keyword evidence="4" id="KW-0408">Iron</keyword>
<dbReference type="GO" id="GO:0009082">
    <property type="term" value="P:branched-chain amino acid biosynthetic process"/>
    <property type="evidence" value="ECO:0007669"/>
    <property type="project" value="UniProtKB-KW"/>
</dbReference>
<comment type="similarity">
    <text evidence="1">Belongs to the IlvD/Edd family.</text>
</comment>
<keyword evidence="11" id="KW-1185">Reference proteome</keyword>
<keyword evidence="7" id="KW-0100">Branched-chain amino acid biosynthesis</keyword>
<evidence type="ECO:0000256" key="1">
    <source>
        <dbReference type="ARBA" id="ARBA00006486"/>
    </source>
</evidence>
<dbReference type="InterPro" id="IPR052352">
    <property type="entry name" value="Sugar_Degrad_Dehydratases"/>
</dbReference>
<dbReference type="InterPro" id="IPR037237">
    <property type="entry name" value="IlvD/EDD_N"/>
</dbReference>
<sequence length="577" mass="61424">MNTLRSSAWFDGDDEVALAHRVAVRMGGGEIEQGVRRPIVAVIDTSSDANPCNLPLRELAEHVRRGVTDAGGTAMVMPAMSLGEDLMKPSAMLYRNLLSMEVEELLRANPIDGVVLLTNCDKTTPGALMGAISADLPTIQIVGGNRPAPVFDGREIGTGTDLWREMDRYRSGEIDNAEWRRFEACYACGSGSCNTAGTASSMAMVVEALGFTLPGAATVQASQDPSRELSYQSGRRIIGMIEEALTPSRILTPASFRNAARILQSVGGSTNAVIHLAALAGRAGIVFGPSDVSAAGDGIPVIADVQPCGSGLMRELDRAGGVPSLVFELGDAIEAEPLTCTGHPLAASARAPLDDNLRTRAIRTLSDPVVGGPAIRSVSGTLAPGTAVLKAAASDPRLWKHRGPALVFHGYDEMRERTQDLDLDVTADHVLVLSGSGPVGVPGMPEWGMIPIPRRLLEEGVTDMVRISDARMSGTSFGTVFLHVSPEGAVGGPISLVRDGDMITVDVEAGILDLDVSAEELDRRRREWVAPVSQHVRGWPMLYQQHVEQADRGADLDFLTAREPGQRRRIEPVIGRS</sequence>
<evidence type="ECO:0000313" key="10">
    <source>
        <dbReference type="EMBL" id="TIH40987.1"/>
    </source>
</evidence>
<name>A0A4T2C9S6_9MICO</name>
<evidence type="ECO:0000259" key="9">
    <source>
        <dbReference type="Pfam" id="PF24877"/>
    </source>
</evidence>
<comment type="caution">
    <text evidence="10">The sequence shown here is derived from an EMBL/GenBank/DDBJ whole genome shotgun (WGS) entry which is preliminary data.</text>
</comment>
<organism evidence="10 11">
    <name type="scientific">Subtercola vilae</name>
    <dbReference type="NCBI Taxonomy" id="2056433"/>
    <lineage>
        <taxon>Bacteria</taxon>
        <taxon>Bacillati</taxon>
        <taxon>Actinomycetota</taxon>
        <taxon>Actinomycetes</taxon>
        <taxon>Micrococcales</taxon>
        <taxon>Microbacteriaceae</taxon>
        <taxon>Subtercola</taxon>
    </lineage>
</organism>
<dbReference type="RefSeq" id="WP_136640330.1">
    <property type="nucleotide sequence ID" value="NZ_QYRT01000001.1"/>
</dbReference>
<dbReference type="Proteomes" id="UP000306192">
    <property type="component" value="Unassembled WGS sequence"/>
</dbReference>
<dbReference type="EMBL" id="QYRT01000001">
    <property type="protein sequence ID" value="TIH40987.1"/>
    <property type="molecule type" value="Genomic_DNA"/>
</dbReference>
<evidence type="ECO:0000256" key="2">
    <source>
        <dbReference type="ARBA" id="ARBA00022714"/>
    </source>
</evidence>
<protein>
    <submittedName>
        <fullName evidence="10">Dihydroxy-acid dehydratase</fullName>
        <ecNumber evidence="10">4.2.1.9</ecNumber>
    </submittedName>
</protein>
<feature type="domain" description="Dihydroxy-acid/6-phosphogluconate dehydratase C-terminal" evidence="9">
    <location>
        <begin position="362"/>
        <end position="554"/>
    </location>
</feature>
<accession>A0A4T2C9S6</accession>
<dbReference type="InterPro" id="IPR000581">
    <property type="entry name" value="ILV_EDD_N"/>
</dbReference>
<dbReference type="PROSITE" id="PS00886">
    <property type="entry name" value="ILVD_EDD_1"/>
    <property type="match status" value="1"/>
</dbReference>
<evidence type="ECO:0000259" key="8">
    <source>
        <dbReference type="Pfam" id="PF00920"/>
    </source>
</evidence>